<dbReference type="InterPro" id="IPR007111">
    <property type="entry name" value="NACHT_NTPase"/>
</dbReference>
<evidence type="ECO:0000259" key="2">
    <source>
        <dbReference type="PROSITE" id="PS50837"/>
    </source>
</evidence>
<dbReference type="InterPro" id="IPR032710">
    <property type="entry name" value="NTF2-like_dom_sf"/>
</dbReference>
<dbReference type="InterPro" id="IPR054471">
    <property type="entry name" value="GPIID_WHD"/>
</dbReference>
<keyword evidence="1" id="KW-0677">Repeat</keyword>
<evidence type="ECO:0000256" key="1">
    <source>
        <dbReference type="ARBA" id="ARBA00022737"/>
    </source>
</evidence>
<dbReference type="PANTHER" id="PTHR10039">
    <property type="entry name" value="AMELOGENIN"/>
    <property type="match status" value="1"/>
</dbReference>
<dbReference type="PROSITE" id="PS50837">
    <property type="entry name" value="NACHT"/>
    <property type="match status" value="1"/>
</dbReference>
<protein>
    <submittedName>
        <fullName evidence="3">NACHT domain-containing protein</fullName>
    </submittedName>
</protein>
<proteinExistence type="predicted"/>
<evidence type="ECO:0000313" key="4">
    <source>
        <dbReference type="Proteomes" id="UP001465668"/>
    </source>
</evidence>
<dbReference type="PANTHER" id="PTHR10039:SF14">
    <property type="entry name" value="NACHT DOMAIN-CONTAINING PROTEIN"/>
    <property type="match status" value="1"/>
</dbReference>
<dbReference type="Pfam" id="PF22939">
    <property type="entry name" value="WHD_GPIID"/>
    <property type="match status" value="1"/>
</dbReference>
<sequence length="1330" mass="151538">MTTSLDAHTHQYSHVNGSINDMLERFAVSELCKGWPVYRDSSEWKNYRNLFAKDATVWTTWSKGRSVDDFIAISKQGKDKGDFIMHRECGTLVDYSAEYGRAIGKMKATITQRFKTPQSLATKDCPTGTEFDVDCDCRFIFFCFKDPESGGDWKARYVKLFYEKDKIVPVDGIHAPKFSVELLESFPEGYSHLGAAQSTLGYPVTKHLPTARDHNSWFGMYSKMEQWLAGQHVDLLVDDDDAVSMPDKRLHTISTYNKVGESMAFKKDVHANLPLEGGLNNDDSFFLLPIAQFLVLAGHDKMSTVVDTAQAAFDSAIRDFKSKLNDPRVFNEILQTTSIDQVYDATDKLQEEQSKKGHLRNLARIAPYLTRLNDYAASIEVFVQVKPEILALIWGPIKLLLQWASAVKTSFDAIVTVTEDIGILLPEFKKSAQMFHENKQINHVLALFFKDILDFYVIALKFFKQSGALKSAFDRKFHSLIFQSIALGFKHLFEALWPKQRDKIKVVMEAVQSHTRLMRNEVQFEHIQREHEARLRQLEESEARKRAEIRQDFDHIKTDLAPKSFDEAFYRSSGQVCQGTGKWLLQDEKFLGWTNILDKSINVIWLQGIPGAGKTFLSTTVINEIRKFAQVAFAILSHTSRNSTTAISVIHSFIFQIVSHDESRQAVVCNATGESLKMDIAHVTKLLTTVLGCAGPSYIILDGLDEIEEQERGRLLDELLKISKACEDVKIFISSRPESDIAAKLSQDVTIMRVDHRNFESIETFVTQWTEHWFEDREFFADDRREIQARLAPLASKAKEFIGDSLEIQRELEILPESLDAAYRRILDRINGSQNPVRKEMAQKIIGWVASAPTPLTIQELQRALTIKDGDRGGNLRVLGNLPLVRLCGPIVEVAGDYVQFVHFTTKEYLTSPRIPGFVGTTEATLGLAVSCITYLCQQHHDLATTDEEIRNNLRNGLYVLHDFSTTMWPKLVKSCLDAYGSRGLPDRLIKALESLMATRKNNQYKDESDSNESLLSGTLDVIPSADIRAFLTQAHRFRRVCGASEHRIDGSTSWVDLDPTLHSRLAVKIDRAIGTLLQVNETDPVDHLKWIKHWYGAQPFKCRFLHCPRRRDGFAEVSERKYHERNHDRPWKCSFPGCSYAEGGFLSRNMRDYHLDRFHQEQETIDIGISITDSEERIPLLFDLVKFDQIDAVKALLALPEWDLEDSIPLETAIELCKNAAFSGSPPMVDALVSVLLEPKRYGSSNFERSILFFTGRQKLLESSILGENMDMVGFVLGRFEGLSVLCEAFFCSVVRSDRREFYDMWERRVATIIHSMWSDQTLEGSQYF</sequence>
<dbReference type="Pfam" id="PF24883">
    <property type="entry name" value="NPHP3_N"/>
    <property type="match status" value="1"/>
</dbReference>
<dbReference type="InterPro" id="IPR037401">
    <property type="entry name" value="SnoaL-like"/>
</dbReference>
<dbReference type="EMBL" id="JARVKM010000042">
    <property type="protein sequence ID" value="KAK9774329.1"/>
    <property type="molecule type" value="Genomic_DNA"/>
</dbReference>
<reference evidence="3 4" key="1">
    <citation type="submission" date="2024-02" db="EMBL/GenBank/DDBJ databases">
        <title>First draft genome assembly of two strains of Seiridium cardinale.</title>
        <authorList>
            <person name="Emiliani G."/>
            <person name="Scali E."/>
        </authorList>
    </citation>
    <scope>NUCLEOTIDE SEQUENCE [LARGE SCALE GENOMIC DNA]</scope>
    <source>
        <strain evidence="3 4">BM-138-000479</strain>
    </source>
</reference>
<evidence type="ECO:0000313" key="3">
    <source>
        <dbReference type="EMBL" id="KAK9774329.1"/>
    </source>
</evidence>
<dbReference type="SUPFAM" id="SSF52540">
    <property type="entry name" value="P-loop containing nucleoside triphosphate hydrolases"/>
    <property type="match status" value="1"/>
</dbReference>
<keyword evidence="4" id="KW-1185">Reference proteome</keyword>
<dbReference type="SUPFAM" id="SSF54427">
    <property type="entry name" value="NTF2-like"/>
    <property type="match status" value="1"/>
</dbReference>
<accession>A0ABR2XKM2</accession>
<dbReference type="Pfam" id="PF24809">
    <property type="entry name" value="DUF7708"/>
    <property type="match status" value="1"/>
</dbReference>
<name>A0ABR2XKM2_9PEZI</name>
<gene>
    <name evidence="3" type="ORF">SCAR479_08934</name>
</gene>
<comment type="caution">
    <text evidence="3">The sequence shown here is derived from an EMBL/GenBank/DDBJ whole genome shotgun (WGS) entry which is preliminary data.</text>
</comment>
<dbReference type="Pfam" id="PF13577">
    <property type="entry name" value="SnoaL_4"/>
    <property type="match status" value="1"/>
</dbReference>
<feature type="domain" description="NACHT" evidence="2">
    <location>
        <begin position="602"/>
        <end position="739"/>
    </location>
</feature>
<dbReference type="InterPro" id="IPR056125">
    <property type="entry name" value="DUF7708"/>
</dbReference>
<dbReference type="InterPro" id="IPR027417">
    <property type="entry name" value="P-loop_NTPase"/>
</dbReference>
<organism evidence="3 4">
    <name type="scientific">Seiridium cardinale</name>
    <dbReference type="NCBI Taxonomy" id="138064"/>
    <lineage>
        <taxon>Eukaryota</taxon>
        <taxon>Fungi</taxon>
        <taxon>Dikarya</taxon>
        <taxon>Ascomycota</taxon>
        <taxon>Pezizomycotina</taxon>
        <taxon>Sordariomycetes</taxon>
        <taxon>Xylariomycetidae</taxon>
        <taxon>Amphisphaeriales</taxon>
        <taxon>Sporocadaceae</taxon>
        <taxon>Seiridium</taxon>
    </lineage>
</organism>
<dbReference type="InterPro" id="IPR056884">
    <property type="entry name" value="NPHP3-like_N"/>
</dbReference>
<dbReference type="Gene3D" id="3.40.50.300">
    <property type="entry name" value="P-loop containing nucleotide triphosphate hydrolases"/>
    <property type="match status" value="1"/>
</dbReference>
<dbReference type="Proteomes" id="UP001465668">
    <property type="component" value="Unassembled WGS sequence"/>
</dbReference>